<proteinExistence type="predicted"/>
<gene>
    <name evidence="1" type="ORF">Pla8534_23070</name>
</gene>
<name>A0A518DRQ4_9BACT</name>
<reference evidence="1 2" key="1">
    <citation type="submission" date="2019-02" db="EMBL/GenBank/DDBJ databases">
        <title>Deep-cultivation of Planctomycetes and their phenomic and genomic characterization uncovers novel biology.</title>
        <authorList>
            <person name="Wiegand S."/>
            <person name="Jogler M."/>
            <person name="Boedeker C."/>
            <person name="Pinto D."/>
            <person name="Vollmers J."/>
            <person name="Rivas-Marin E."/>
            <person name="Kohn T."/>
            <person name="Peeters S.H."/>
            <person name="Heuer A."/>
            <person name="Rast P."/>
            <person name="Oberbeckmann S."/>
            <person name="Bunk B."/>
            <person name="Jeske O."/>
            <person name="Meyerdierks A."/>
            <person name="Storesund J.E."/>
            <person name="Kallscheuer N."/>
            <person name="Luecker S."/>
            <person name="Lage O.M."/>
            <person name="Pohl T."/>
            <person name="Merkel B.J."/>
            <person name="Hornburger P."/>
            <person name="Mueller R.-W."/>
            <person name="Bruemmer F."/>
            <person name="Labrenz M."/>
            <person name="Spormann A.M."/>
            <person name="Op den Camp H."/>
            <person name="Overmann J."/>
            <person name="Amann R."/>
            <person name="Jetten M.S.M."/>
            <person name="Mascher T."/>
            <person name="Medema M.H."/>
            <person name="Devos D.P."/>
            <person name="Kaster A.-K."/>
            <person name="Ovreas L."/>
            <person name="Rohde M."/>
            <person name="Galperin M.Y."/>
            <person name="Jogler C."/>
        </authorList>
    </citation>
    <scope>NUCLEOTIDE SEQUENCE [LARGE SCALE GENOMIC DNA]</scope>
    <source>
        <strain evidence="1 2">Pla85_3_4</strain>
    </source>
</reference>
<dbReference type="EMBL" id="CP036433">
    <property type="protein sequence ID" value="QDU94516.1"/>
    <property type="molecule type" value="Genomic_DNA"/>
</dbReference>
<protein>
    <submittedName>
        <fullName evidence="1">Uncharacterized protein</fullName>
    </submittedName>
</protein>
<accession>A0A518DRQ4</accession>
<keyword evidence="2" id="KW-1185">Reference proteome</keyword>
<organism evidence="1 2">
    <name type="scientific">Lignipirellula cremea</name>
    <dbReference type="NCBI Taxonomy" id="2528010"/>
    <lineage>
        <taxon>Bacteria</taxon>
        <taxon>Pseudomonadati</taxon>
        <taxon>Planctomycetota</taxon>
        <taxon>Planctomycetia</taxon>
        <taxon>Pirellulales</taxon>
        <taxon>Pirellulaceae</taxon>
        <taxon>Lignipirellula</taxon>
    </lineage>
</organism>
<evidence type="ECO:0000313" key="1">
    <source>
        <dbReference type="EMBL" id="QDU94516.1"/>
    </source>
</evidence>
<dbReference type="AlphaFoldDB" id="A0A518DRQ4"/>
<sequence>MDASGKVDKRFADRFRKTDMFPPASELPPVGSAEADLLLSQWLLIHEIQAARIPPDVLQWADSIVRLRVDKIQSRWTDREWRERQDAAGQVNRRSVSGKPEFWTVPVVEGHLERRDHSGAHDDRN</sequence>
<dbReference type="RefSeq" id="WP_145052986.1">
    <property type="nucleotide sequence ID" value="NZ_CP036433.1"/>
</dbReference>
<dbReference type="KEGG" id="lcre:Pla8534_23070"/>
<dbReference type="Proteomes" id="UP000317648">
    <property type="component" value="Chromosome"/>
</dbReference>
<evidence type="ECO:0000313" key="2">
    <source>
        <dbReference type="Proteomes" id="UP000317648"/>
    </source>
</evidence>